<accession>A0A4U8T3L9</accession>
<sequence>MKFIILVSSKILIFLIPIIFSINNYLAEQFSTIKQYNNYILFILAILLFASVSYEGYNQYQIFKYRKLYQLVKAYRSFISGYFDDTLRQISTNLNYSESERLTLYLYSSSQNKFYSVGRYSKSPKFNRVNRYVIENEKEYVYNVINEKEEKHNEKSPSINSKKFNMQSQSMYGVVIENKGMKIAVVIAQSMNNNFWKSKDKRQKLKKEVYLLQNKMIEMNINPNILPSEKDLSEKGL</sequence>
<keyword evidence="1" id="KW-0472">Membrane</keyword>
<dbReference type="Proteomes" id="UP000029861">
    <property type="component" value="Unassembled WGS sequence"/>
</dbReference>
<dbReference type="EMBL" id="JRPK02000074">
    <property type="protein sequence ID" value="TLD94066.1"/>
    <property type="molecule type" value="Genomic_DNA"/>
</dbReference>
<name>A0A4U8T3L9_9HELI</name>
<keyword evidence="1" id="KW-0812">Transmembrane</keyword>
<dbReference type="RefSeq" id="WP_034320752.1">
    <property type="nucleotide sequence ID" value="NZ_FZND01000009.1"/>
</dbReference>
<evidence type="ECO:0008006" key="4">
    <source>
        <dbReference type="Google" id="ProtNLM"/>
    </source>
</evidence>
<protein>
    <recommendedName>
        <fullName evidence="4">GAF domain-containing protein</fullName>
    </recommendedName>
</protein>
<gene>
    <name evidence="2" type="ORF">LS80_010460</name>
</gene>
<evidence type="ECO:0000313" key="3">
    <source>
        <dbReference type="Proteomes" id="UP000029861"/>
    </source>
</evidence>
<feature type="transmembrane region" description="Helical" evidence="1">
    <location>
        <begin position="7"/>
        <end position="27"/>
    </location>
</feature>
<evidence type="ECO:0000256" key="1">
    <source>
        <dbReference type="SAM" id="Phobius"/>
    </source>
</evidence>
<reference evidence="2 3" key="1">
    <citation type="journal article" date="2014" name="Genome Announc.">
        <title>Draft genome sequences of eight enterohepatic helicobacter species isolated from both laboratory and wild rodents.</title>
        <authorList>
            <person name="Sheh A."/>
            <person name="Shen Z."/>
            <person name="Fox J.G."/>
        </authorList>
    </citation>
    <scope>NUCLEOTIDE SEQUENCE [LARGE SCALE GENOMIC DNA]</scope>
    <source>
        <strain evidence="2 3">ATCC 49310</strain>
    </source>
</reference>
<feature type="transmembrane region" description="Helical" evidence="1">
    <location>
        <begin position="39"/>
        <end position="57"/>
    </location>
</feature>
<dbReference type="AlphaFoldDB" id="A0A4U8T3L9"/>
<comment type="caution">
    <text evidence="2">The sequence shown here is derived from an EMBL/GenBank/DDBJ whole genome shotgun (WGS) entry which is preliminary data.</text>
</comment>
<keyword evidence="1" id="KW-1133">Transmembrane helix</keyword>
<proteinExistence type="predicted"/>
<organism evidence="2 3">
    <name type="scientific">Helicobacter trogontum</name>
    <dbReference type="NCBI Taxonomy" id="50960"/>
    <lineage>
        <taxon>Bacteria</taxon>
        <taxon>Pseudomonadati</taxon>
        <taxon>Campylobacterota</taxon>
        <taxon>Epsilonproteobacteria</taxon>
        <taxon>Campylobacterales</taxon>
        <taxon>Helicobacteraceae</taxon>
        <taxon>Helicobacter</taxon>
    </lineage>
</organism>
<evidence type="ECO:0000313" key="2">
    <source>
        <dbReference type="EMBL" id="TLD94066.1"/>
    </source>
</evidence>